<dbReference type="EMBL" id="JARGYT010000052">
    <property type="protein sequence ID" value="MDZ5762465.1"/>
    <property type="molecule type" value="Genomic_DNA"/>
</dbReference>
<evidence type="ECO:0000256" key="4">
    <source>
        <dbReference type="ARBA" id="ARBA00022723"/>
    </source>
</evidence>
<comment type="cofactor">
    <cofactor evidence="1">
        <name>Mg(2+)</name>
        <dbReference type="ChEBI" id="CHEBI:18420"/>
    </cofactor>
</comment>
<dbReference type="Pfam" id="PF00348">
    <property type="entry name" value="polyprenyl_synt"/>
    <property type="match status" value="1"/>
</dbReference>
<dbReference type="PANTHER" id="PTHR12001">
    <property type="entry name" value="GERANYLGERANYL PYROPHOSPHATE SYNTHASE"/>
    <property type="match status" value="1"/>
</dbReference>
<dbReference type="InterPro" id="IPR033749">
    <property type="entry name" value="Polyprenyl_synt_CS"/>
</dbReference>
<evidence type="ECO:0000256" key="1">
    <source>
        <dbReference type="ARBA" id="ARBA00001946"/>
    </source>
</evidence>
<evidence type="ECO:0000256" key="5">
    <source>
        <dbReference type="ARBA" id="ARBA00022842"/>
    </source>
</evidence>
<keyword evidence="8" id="KW-1185">Reference proteome</keyword>
<dbReference type="SFLD" id="SFLDS00005">
    <property type="entry name" value="Isoprenoid_Synthase_Type_I"/>
    <property type="match status" value="1"/>
</dbReference>
<keyword evidence="3 6" id="KW-0808">Transferase</keyword>
<evidence type="ECO:0000313" key="8">
    <source>
        <dbReference type="Proteomes" id="UP001293791"/>
    </source>
</evidence>
<evidence type="ECO:0000256" key="2">
    <source>
        <dbReference type="ARBA" id="ARBA00006706"/>
    </source>
</evidence>
<evidence type="ECO:0000256" key="6">
    <source>
        <dbReference type="RuleBase" id="RU004466"/>
    </source>
</evidence>
<gene>
    <name evidence="7" type="ORF">Cyrtocomes_00849</name>
</gene>
<dbReference type="PANTHER" id="PTHR12001:SF69">
    <property type="entry name" value="ALL TRANS-POLYPRENYL-DIPHOSPHATE SYNTHASE PDSS1"/>
    <property type="match status" value="1"/>
</dbReference>
<dbReference type="PROSITE" id="PS00723">
    <property type="entry name" value="POLYPRENYL_SYNTHASE_1"/>
    <property type="match status" value="1"/>
</dbReference>
<comment type="caution">
    <text evidence="7">The sequence shown here is derived from an EMBL/GenBank/DDBJ whole genome shotgun (WGS) entry which is preliminary data.</text>
</comment>
<comment type="similarity">
    <text evidence="2 6">Belongs to the FPP/GGPP synthase family.</text>
</comment>
<dbReference type="RefSeq" id="WP_322497933.1">
    <property type="nucleotide sequence ID" value="NZ_JARGYT010000052.1"/>
</dbReference>
<dbReference type="InterPro" id="IPR000092">
    <property type="entry name" value="Polyprenyl_synt"/>
</dbReference>
<protein>
    <submittedName>
        <fullName evidence="7">Octaprenyl-diphosphate synthase</fullName>
    </submittedName>
</protein>
<sequence length="329" mass="36786">MLGSFEKLVLNPPGEVVSDLLEARELLYSIVPDAGDSLLNEVAVHISKACGKGIRPMLSIACSRILFDHYVHESILLAAAVELIHIATLLHDDVIDSASERRGIRTVNSLWGNKISILLGDYIFSNAFKLMVKTGNLNILKLLSDTSEKLSKSEIDQIEYNNKGVINEEAYFNVINGKTASLFSAACHAPSLLKDSSMLSNSLALYGECFGIIYQVTDDLLDYLGYDTGKKQGADFSEGKLTLPLIRLIHCADKREAKLITENIGEKNSDSSFFEWLRNLFIKYEIQKQISKDIEKYLDIAIDAVTTFGKSDYRDFLVDLVRLLYKRET</sequence>
<accession>A0ABU5L8M9</accession>
<dbReference type="Proteomes" id="UP001293791">
    <property type="component" value="Unassembled WGS sequence"/>
</dbReference>
<dbReference type="Gene3D" id="1.10.600.10">
    <property type="entry name" value="Farnesyl Diphosphate Synthase"/>
    <property type="match status" value="1"/>
</dbReference>
<keyword evidence="5" id="KW-0460">Magnesium</keyword>
<keyword evidence="4" id="KW-0479">Metal-binding</keyword>
<evidence type="ECO:0000256" key="3">
    <source>
        <dbReference type="ARBA" id="ARBA00022679"/>
    </source>
</evidence>
<dbReference type="InterPro" id="IPR008949">
    <property type="entry name" value="Isoprenoid_synthase_dom_sf"/>
</dbReference>
<name>A0ABU5L8M9_9RICK</name>
<dbReference type="SUPFAM" id="SSF48576">
    <property type="entry name" value="Terpenoid synthases"/>
    <property type="match status" value="1"/>
</dbReference>
<reference evidence="7 8" key="1">
    <citation type="submission" date="2023-02" db="EMBL/GenBank/DDBJ databases">
        <title>Host association and intracellularity evolved multiple times independently in the Rickettsiales.</title>
        <authorList>
            <person name="Castelli M."/>
            <person name="Nardi T."/>
            <person name="Gammuto L."/>
            <person name="Bellinzona G."/>
            <person name="Sabaneyeva E."/>
            <person name="Potekhin A."/>
            <person name="Serra V."/>
            <person name="Petroni G."/>
            <person name="Sassera D."/>
        </authorList>
    </citation>
    <scope>NUCLEOTIDE SEQUENCE [LARGE SCALE GENOMIC DNA]</scope>
    <source>
        <strain evidence="7 8">BOD18</strain>
    </source>
</reference>
<evidence type="ECO:0000313" key="7">
    <source>
        <dbReference type="EMBL" id="MDZ5762465.1"/>
    </source>
</evidence>
<dbReference type="PROSITE" id="PS00444">
    <property type="entry name" value="POLYPRENYL_SYNTHASE_2"/>
    <property type="match status" value="1"/>
</dbReference>
<proteinExistence type="inferred from homology"/>
<organism evidence="7 8">
    <name type="scientific">Candidatus Cyrtobacter comes</name>
    <dbReference type="NCBI Taxonomy" id="675776"/>
    <lineage>
        <taxon>Bacteria</taxon>
        <taxon>Pseudomonadati</taxon>
        <taxon>Pseudomonadota</taxon>
        <taxon>Alphaproteobacteria</taxon>
        <taxon>Rickettsiales</taxon>
        <taxon>Candidatus Midichloriaceae</taxon>
        <taxon>Candidatus Cyrtobacter</taxon>
    </lineage>
</organism>
<dbReference type="CDD" id="cd00685">
    <property type="entry name" value="Trans_IPPS_HT"/>
    <property type="match status" value="1"/>
</dbReference>